<accession>A0A086T3P4</accession>
<dbReference type="GO" id="GO:0031169">
    <property type="term" value="P:ferrichrome biosynthetic process"/>
    <property type="evidence" value="ECO:0007669"/>
    <property type="project" value="UniProtKB-ARBA"/>
</dbReference>
<comment type="similarity">
    <text evidence="5">Belongs to the NRP synthetase family.</text>
</comment>
<dbReference type="PANTHER" id="PTHR45527">
    <property type="entry name" value="NONRIBOSOMAL PEPTIDE SYNTHETASE"/>
    <property type="match status" value="1"/>
</dbReference>
<evidence type="ECO:0000256" key="1">
    <source>
        <dbReference type="ARBA" id="ARBA00004924"/>
    </source>
</evidence>
<dbReference type="Proteomes" id="UP000029964">
    <property type="component" value="Unassembled WGS sequence"/>
</dbReference>
<dbReference type="InterPro" id="IPR000873">
    <property type="entry name" value="AMP-dep_synth/lig_dom"/>
</dbReference>
<dbReference type="FunFam" id="3.30.300.30:FF:000033">
    <property type="entry name" value="Nonribosomal siderophore peptide synthase SidC"/>
    <property type="match status" value="1"/>
</dbReference>
<dbReference type="HOGENOM" id="CLU_000092_2_0_1"/>
<dbReference type="InterPro" id="IPR001242">
    <property type="entry name" value="Condensation_dom"/>
</dbReference>
<dbReference type="InterPro" id="IPR010071">
    <property type="entry name" value="AA_adenyl_dom"/>
</dbReference>
<dbReference type="NCBIfam" id="NF003417">
    <property type="entry name" value="PRK04813.1"/>
    <property type="match status" value="3"/>
</dbReference>
<evidence type="ECO:0000256" key="3">
    <source>
        <dbReference type="ARBA" id="ARBA00022553"/>
    </source>
</evidence>
<dbReference type="SUPFAM" id="SSF56801">
    <property type="entry name" value="Acetyl-CoA synthetase-like"/>
    <property type="match status" value="3"/>
</dbReference>
<dbReference type="Gene3D" id="3.30.559.30">
    <property type="entry name" value="Nonribosomal peptide synthetase, condensation domain"/>
    <property type="match status" value="6"/>
</dbReference>
<feature type="domain" description="Carrier" evidence="6">
    <location>
        <begin position="3727"/>
        <end position="3803"/>
    </location>
</feature>
<keyword evidence="4" id="KW-0436">Ligase</keyword>
<dbReference type="SUPFAM" id="SSF47336">
    <property type="entry name" value="ACP-like"/>
    <property type="match status" value="5"/>
</dbReference>
<feature type="domain" description="Carrier" evidence="6">
    <location>
        <begin position="4279"/>
        <end position="4352"/>
    </location>
</feature>
<dbReference type="InterPro" id="IPR045851">
    <property type="entry name" value="AMP-bd_C_sf"/>
</dbReference>
<dbReference type="Gene3D" id="3.30.300.30">
    <property type="match status" value="3"/>
</dbReference>
<gene>
    <name evidence="7" type="ORF">ACRE_052550</name>
</gene>
<sequence length="4840" mass="532263">MDPESGLSMLNPEPAKLPGPDLIHGLVTPPCQSKSSEHLGNGTRTSLTYDELHKRADAVASRLSHVVGYGDGQFVVPVLIEQSPALYATLLGILKSGGAFCPLNIDAPPERVRFILEDVSAKAVLVSAALQSSLPSDLSAEIIVAEHALEFPDEPLGKRDPRSEDLAYVMYTSGSTGTPKGVGVSHGAASQALLAHGRHMPSFSRFLQFAAPTFDVSVFEIFFPMTRGSTLISARRSELLNDLPGVMREMDVDACELTPTVAGSLLRTRGSVPKLKLMLTIGEMLTEPVIREFGGDHEKESILWAITLQTSMSTSSTVRNIGHPLDTVSCFVIRPLDGNGSAPFEILPQGEIGELAVGGHQLATGYLNRPEQTAAAFISTPYGRLYRTGDKARMLSDGNLECLGRLSDGQVKLRGQRLELGEVQEAILRTPGCHGAVAVVHDSILVAFCATDSGVLEDAIFGQCQRWLPRFMIPGEVVIMDAFPKLPSGKVDKRKLVSDFVEQKNQGQTSSAETTLSSDIPPELTTIVGEYLNIRLDSRTLLPSAGLDSLKSIGLASTLRAAGFKAEVAMLLKTKTLTDLWIAMQAVSEAHVELTPAPDISLMAERGMIAAENPSLRQVGHLVEDIIPCVPLQSAMLVETAHRPDMYWNEVELEADAGPEEVLKAFQQVVQENQALRTGFISWNGDFVSLIFKELSQEQLSIMDDFESDPPHGSDTELLRTLRIQIKTQDSGHSSRVLLHIHHAIYDGWSMDMVLADLSSILKGAPQQERPQFRQIPNFYHSTASMETFSPSKAFWAEHLAGWSKDPFPKLMDDAADKPSSHVTIGFLKVPIADVETLSQGLGCSIQVVFQAALSVVWSGILGSTDIVLGTVTSGRTSPIAGIERIVGPCIASLPLRVDFGKMTETVHLFNHIQSTNRAMLTHSVLPLSEIRRLTDLQPGDALELQHLDRLETKLLIEVEPLDDGFAIRTTHHSDSMTADMARHIIDQLKTVFRQILSCPRSGLAALKRCLSHNPANYNDPPVQFKGIPDLASMVESVAERCPNAPAICFAESDDSGNGISNKIISYEELNILSNRIAHFMLSGGMGTRQVIGIIMEKSITLYASILAIVKAGCAYLPVLPSTPTDRVRNIFDQAKVRHCLVDGTSSTTFKSVRDVRFVNVEGAPLSDFQEHNLGIPADGSRLAYVIYTSGTTGAPKGVAITQMNIASNIHHLNTVYPKSVGKQARLLQACSQAFDVSVFEIFYTWYTGMCLCAGTNDTIFEDLEHAIRELQITHLSLTPTVASLIKPENTPTVEFLVTAGEPMTQGVLDQWGELLWQGYGPSETTNICSVKRMTKGMPIAHLGWTFPNTSVFVLTPGSSDAVPLGWVGEFCFAGDQVAQGYLNLPQTTAERFIDHPKFGRIYRSGDIGRMLPDGSLMILSRLDDQLKLRGQRIEAGEISSIITTTEAASSAVTILGRRQGTSSEQLVSFYVLPEDTPGNGVLDIDIPTTRLLFSALQSYLPSYMVPSYLVPLARIPLTSSGKLDRRRLQDWFRNLPSTYLEAAALPSQESGDGGGWSHTEVLVAEAIAQTTGVPKSEVNRWTPFANLGIDSISAIGLASHLSTHLGRRVPISSIIRNPNPVQLARCLDDEQLPTKSPTTRSFLTDDFIQSVRESFASESKEVATILPCTPLQEAMLSGGQRSYYNRIMLRLQVGGDEMRDYWSEMVRRHEILRTCFVTTPDVNRPIAQVALQNWDIPWQSFEVTTPSFDGVVDEHLQKLPRAVDSKIPPVSLAIIGYRGSTFLSFICHHALYDGVAVDTLWREVEALANGRSLPPPVPYYSFLQEMLDLPDDVQSFWKTQLQGFRSSNLFAITARTNSAQAVHTKSLRTTLGTLRARVTDLGVSLLSLCQGAWANTLAVAYSSSDVCFGNVVSGRNVDIEGVERLVAPCFNTIPVRADLSTKVHGNDLVKHFYKLNVDLLPYQFTPLRLVQKLANRQGRGLFETLLLLQKPLHKMDDRVWILEGDSGDMDMPLVCEVVPCPDLNTVVVNMHYDMDIVDPTSATALLDVFEHLLESLLEKPYAALATRETLPPTLGESLQTFRVRKEKPETTEPGTSTIAWTEVELKIREVLVELSQHPASRVLRHTTIFELGLDSINAVQVASMLRRGGLKVSASDVIEYPSCSRLADRVSASRKGQESSRLLPYDLESFAQSVSAQAESKLPSGFHVEAVLPCTPMQCAMVTSFIQSDGRNYFNSLTYEVEERFKLDDLAHAWERLCVSHPMLRTAFVPVTHPHSTFAMLRYSPSSTDIPLNKVEDGIVAGPNPLQNELRDKFLANPHLPPWHVLLQQSDERLFMTLFIHHALYDAQSLDGLLSSLWEILDTGESPLIPRIEPGLMDLMSQSTRAHTEAEEFWEAKAKDTVVNSFPVMTPLREAGGPLVVESDVLSLPFSELQQATQMAGITVQAVIQAAWVRILSSYLGEASVVFGVTLSGRTAETTQDAPFPCLVTLPVVASSISSNTELLQCMMDYNTHMHKSQFAPLSQVQKWLGHAASPVFDTLISYHRTGRNPSSRGFQLVRDEASVEYPVSLEIEAADGDRVRISVIFKPDTLPREQAKLIIQQFDAILSHLTLHPDGTDDDLYREVPEVHSQLPPQTPNMASPVRYMHEFVESRAKSEPDAVALEFVDSHHFGRQVQRRRWTYRELDEMGNRVAHSLAAIVPVNSIVAIHFNKCPEAYFSILGILKAGCSFVALDPTAPEARKKFILEDSQAQCLLTGSGTEMDWAMEGQAAMICITDDHLRDFPVSSRILDEDFTPSSTCYCLYTSGTTGTPKGCEITHENAVQAMMAFQELFQGHWDDDSRWLQFAALHFDVSVLEQYWSWSVGITVVAAPKDMILDDLAGSINKLGITHIDLTPSLARLTHPDEVPSLCKGVFITGGESLKQEILDAWGPKAVIYNAYGPTEATIGVSMYQRVPISGRPSNIGKQFPNVGSYVFQPGTEIPVLRGGVGELCVSGKLVGKGYLGRPELTQERFPTLKHFKERVYRTGDLVRLLHDGCFDFLGRADDQVKLRGQRLEIGEINHAIRGVPEISDAATVVTSHGSSDKSVLVSFIVPRQEDRATNLEILQPADGLDIKAREACRSRLPGYMVPTYIFQLPYIPLSVNNKAEVKELRRLFAELSHARLMALVSSTSSSSGTDGKVLKRIIQVLAEFSSVKEDEISEEMSIFDIGVDSISALRLSTLFKNRGFHEASPAKILRNPVVQDLTWALAKSATQSQDKFVKECQQRIRAFGHRYISTACRVLGVSPSDIEHIAPCSPLQQGIISKSLALEDKGAYFNSFELRLGPELHPDQLRKAWYELIASESILRTAFLATASGFIQVAITDGQVLWKNLALDSEEEVIVALETEKEDWVRRNGTHVVEPLRFIHVRTPGTESLHIQIFHGIYDGNSFDLMLSRIAGYIRGHEAARGPPFIQALSHGPLWSFDHCRPFWIEHLRDWTSSAMPSLSSATSTRSSVASRVLSANQIASIRKAHSATLQAVVLALWTSVLQQYHPSGLTIGVIVSGRSVDLPGAERTVGPLFNTIPFFHRTSEGLTFASLIQKCHDFGASVLPFQHVPLQKIQKWCSKGRPLFDTLFTLQLEPEGEDTHRGLWDVRAGDPTPDYPLAVEFKGTREGEICVSLVAQGETADDSTLGSMLDQVEKRLQLMAARTEDRVPIPNTAIRILTESPVSVSQTHEAGKEGGFSWTVIATTIRQEVAALAGTDPGEVGASTSMLELGLDSIDIIKLAARLRGKKIDMAASQIMRLQTVSKMSELAETSFGLDKQADADLDDFLARLWDKVQNRGLDMTKIETVLPATPLQESMVAAMVESDFEWYFNHEVLEVRDAVDLQRLRAAWERVVGTFPILRTGFLEIEEHDMDMAYCQVVFKESQPWQENVSGGLTETDGLIERAKARAKSANTRYDLFQISSLTCGSRSYIVLSIAHALYDGWSLGLIYRELDKAYNGSLPETTNSEPLLKKILNSSNTKSGEFWADYLLDATPSLIPEVSTDSSIVQRLQRVSSISTERIQSLCKNTSISLQVLCQACWAAVLARLTKQLDVNFGVVISGRDFEGAEDLVFPTMNTVVVRCILHGTALEFLQYLEENMGDVREHQLYPLRKALQAAKAPAGGLFNSLFLLQRFDHGGSQDALFKSVEGSSAVDYPLCVEAETVGDNLVWRAACHSQLFSETEVSDLVAEIDQVMTFFVKSLDSEILSFTDDRVSICGLSAVQLRLDDGLDQPSSKQSQPEEEIDDWSGTSITIRDILARVSGIPESEIRLSHTLYNLGLDSITAIKVSSLLRRKGVGLSPRDLIGASSILHLADIADSKTKPRQSSGKVEKEEEEAWMPPRSINMDELMVTHGLREQDVDAALPALPMQVFMLGTWQQTRGAVFYPEFRYLLQYPCNKDAIDAAWEATVLSTPVLRTCFVATGDTDYPVFQVILKGDMAGAPRAMVGFKADWDKENNAWILQLKIHHALYDGVSLPAVMHKLARTIAGDTTHDDGKISQWIRYTASRERDAAKAARKAFWTNYLSGCPVAPDLPSERRTDYSIKRVSHIQRSALRDSRRLRRHASRHGLSVQSLFLAAYAKVLLSRERAHDLVGDDAVGTGGAAAAAATNHPHDHGLLPSPPPVVFGIYLANRSWSHDNDDDGSDDLPASYPRLNLVPLRVDAGGGRPLESVAAAIQRDLGEINSGGRADVGLWEVDAWTGVRVSSFVNFLSLPDEEAKPSPVVLRTVEQGLASQALEPVETAFPMGDIVVKHSFPPAIDIEASLQGSNAGLDIGVFGPSNLLGDEDAAAGLIAQIVSVLQMGDGDGK</sequence>
<dbReference type="CDD" id="cd19542">
    <property type="entry name" value="CT_NRPS-like"/>
    <property type="match status" value="1"/>
</dbReference>
<evidence type="ECO:0000256" key="2">
    <source>
        <dbReference type="ARBA" id="ARBA00022450"/>
    </source>
</evidence>
<evidence type="ECO:0000313" key="7">
    <source>
        <dbReference type="EMBL" id="KFH43976.1"/>
    </source>
</evidence>
<dbReference type="Gene3D" id="3.30.559.10">
    <property type="entry name" value="Chloramphenicol acetyltransferase-like domain"/>
    <property type="match status" value="6"/>
</dbReference>
<dbReference type="PROSITE" id="PS00012">
    <property type="entry name" value="PHOSPHOPANTETHEINE"/>
    <property type="match status" value="4"/>
</dbReference>
<dbReference type="GO" id="GO:0043041">
    <property type="term" value="P:amino acid activation for nonribosomal peptide biosynthetic process"/>
    <property type="evidence" value="ECO:0007669"/>
    <property type="project" value="TreeGrafter"/>
</dbReference>
<dbReference type="EMBL" id="JPKY01000057">
    <property type="protein sequence ID" value="KFH43976.1"/>
    <property type="molecule type" value="Genomic_DNA"/>
</dbReference>
<dbReference type="Gene3D" id="3.40.50.12780">
    <property type="entry name" value="N-terminal domain of ligase-like"/>
    <property type="match status" value="3"/>
</dbReference>
<feature type="domain" description="Carrier" evidence="6">
    <location>
        <begin position="2102"/>
        <end position="2175"/>
    </location>
</feature>
<dbReference type="InterPro" id="IPR006162">
    <property type="entry name" value="Ppantetheine_attach_site"/>
</dbReference>
<dbReference type="GO" id="GO:0031177">
    <property type="term" value="F:phosphopantetheine binding"/>
    <property type="evidence" value="ECO:0007669"/>
    <property type="project" value="InterPro"/>
</dbReference>
<comment type="pathway">
    <text evidence="1">Siderophore biosynthesis.</text>
</comment>
<dbReference type="InterPro" id="IPR009081">
    <property type="entry name" value="PP-bd_ACP"/>
</dbReference>
<dbReference type="FunFam" id="3.30.300.30:FF:000015">
    <property type="entry name" value="Nonribosomal peptide synthase SidD"/>
    <property type="match status" value="1"/>
</dbReference>
<dbReference type="FunFam" id="3.40.50.12780:FF:000024">
    <property type="entry name" value="Nonribosomal siderophore peptide synthase SidC"/>
    <property type="match status" value="2"/>
</dbReference>
<dbReference type="FunFam" id="3.40.50.980:FF:000001">
    <property type="entry name" value="Non-ribosomal peptide synthetase"/>
    <property type="match status" value="2"/>
</dbReference>
<protein>
    <submittedName>
        <fullName evidence="7">Hydroxamate-type ferrichrome siderophore peptide synthetase-like protein</fullName>
    </submittedName>
</protein>
<organism evidence="7 8">
    <name type="scientific">Hapsidospora chrysogenum (strain ATCC 11550 / CBS 779.69 / DSM 880 / IAM 14645 / JCM 23072 / IMI 49137)</name>
    <name type="common">Acremonium chrysogenum</name>
    <dbReference type="NCBI Taxonomy" id="857340"/>
    <lineage>
        <taxon>Eukaryota</taxon>
        <taxon>Fungi</taxon>
        <taxon>Dikarya</taxon>
        <taxon>Ascomycota</taxon>
        <taxon>Pezizomycotina</taxon>
        <taxon>Sordariomycetes</taxon>
        <taxon>Hypocreomycetidae</taxon>
        <taxon>Hypocreales</taxon>
        <taxon>Bionectriaceae</taxon>
        <taxon>Hapsidospora</taxon>
    </lineage>
</organism>
<dbReference type="NCBIfam" id="TIGR01733">
    <property type="entry name" value="AA-adenyl-dom"/>
    <property type="match status" value="2"/>
</dbReference>
<dbReference type="Pfam" id="PF00668">
    <property type="entry name" value="Condensation"/>
    <property type="match status" value="6"/>
</dbReference>
<evidence type="ECO:0000256" key="5">
    <source>
        <dbReference type="ARBA" id="ARBA00029454"/>
    </source>
</evidence>
<dbReference type="STRING" id="857340.A0A086T3P4"/>
<dbReference type="PANTHER" id="PTHR45527:SF1">
    <property type="entry name" value="FATTY ACID SYNTHASE"/>
    <property type="match status" value="1"/>
</dbReference>
<feature type="domain" description="Carrier" evidence="6">
    <location>
        <begin position="3181"/>
        <end position="3255"/>
    </location>
</feature>
<proteinExistence type="inferred from homology"/>
<dbReference type="PROSITE" id="PS00455">
    <property type="entry name" value="AMP_BINDING"/>
    <property type="match status" value="2"/>
</dbReference>
<comment type="caution">
    <text evidence="7">The sequence shown here is derived from an EMBL/GenBank/DDBJ whole genome shotgun (WGS) entry which is preliminary data.</text>
</comment>
<dbReference type="Gene3D" id="1.10.1200.10">
    <property type="entry name" value="ACP-like"/>
    <property type="match status" value="5"/>
</dbReference>
<dbReference type="GO" id="GO:0016874">
    <property type="term" value="F:ligase activity"/>
    <property type="evidence" value="ECO:0007669"/>
    <property type="project" value="UniProtKB-KW"/>
</dbReference>
<dbReference type="InterPro" id="IPR020806">
    <property type="entry name" value="PKS_PP-bd"/>
</dbReference>
<keyword evidence="2" id="KW-0596">Phosphopantetheine</keyword>
<dbReference type="Pfam" id="PF00501">
    <property type="entry name" value="AMP-binding"/>
    <property type="match status" value="3"/>
</dbReference>
<dbReference type="InterPro" id="IPR036736">
    <property type="entry name" value="ACP-like_sf"/>
</dbReference>
<dbReference type="GO" id="GO:0010106">
    <property type="term" value="P:cellular response to iron ion starvation"/>
    <property type="evidence" value="ECO:0007669"/>
    <property type="project" value="UniProtKB-ARBA"/>
</dbReference>
<dbReference type="InterPro" id="IPR020845">
    <property type="entry name" value="AMP-binding_CS"/>
</dbReference>
<dbReference type="SUPFAM" id="SSF52777">
    <property type="entry name" value="CoA-dependent acyltransferases"/>
    <property type="match status" value="12"/>
</dbReference>
<evidence type="ECO:0000313" key="8">
    <source>
        <dbReference type="Proteomes" id="UP000029964"/>
    </source>
</evidence>
<dbReference type="GO" id="GO:0005737">
    <property type="term" value="C:cytoplasm"/>
    <property type="evidence" value="ECO:0007669"/>
    <property type="project" value="TreeGrafter"/>
</dbReference>
<dbReference type="CDD" id="cd05918">
    <property type="entry name" value="A_NRPS_SidN3_like"/>
    <property type="match status" value="2"/>
</dbReference>
<keyword evidence="8" id="KW-1185">Reference proteome</keyword>
<dbReference type="Pfam" id="PF00550">
    <property type="entry name" value="PP-binding"/>
    <property type="match status" value="5"/>
</dbReference>
<keyword evidence="3" id="KW-0597">Phosphoprotein</keyword>
<dbReference type="InterPro" id="IPR023213">
    <property type="entry name" value="CAT-like_dom_sf"/>
</dbReference>
<dbReference type="SMART" id="SM00823">
    <property type="entry name" value="PKS_PP"/>
    <property type="match status" value="5"/>
</dbReference>
<evidence type="ECO:0000259" key="6">
    <source>
        <dbReference type="PROSITE" id="PS50075"/>
    </source>
</evidence>
<dbReference type="OrthoDB" id="416786at2759"/>
<dbReference type="InterPro" id="IPR042099">
    <property type="entry name" value="ANL_N_sf"/>
</dbReference>
<name>A0A086T3P4_HAPC1</name>
<dbReference type="PROSITE" id="PS50075">
    <property type="entry name" value="CARRIER"/>
    <property type="match status" value="5"/>
</dbReference>
<evidence type="ECO:0000256" key="4">
    <source>
        <dbReference type="ARBA" id="ARBA00022598"/>
    </source>
</evidence>
<reference evidence="8" key="1">
    <citation type="journal article" date="2014" name="Genome Announc.">
        <title>Genome sequence and annotation of Acremonium chrysogenum, producer of the beta-lactam antibiotic cephalosporin C.</title>
        <authorList>
            <person name="Terfehr D."/>
            <person name="Dahlmann T.A."/>
            <person name="Specht T."/>
            <person name="Zadra I."/>
            <person name="Kuernsteiner H."/>
            <person name="Kueck U."/>
        </authorList>
    </citation>
    <scope>NUCLEOTIDE SEQUENCE [LARGE SCALE GENOMIC DNA]</scope>
    <source>
        <strain evidence="8">ATCC 11550 / CBS 779.69 / DSM 880 / IAM 14645 / JCM 23072 / IMI 49137</strain>
    </source>
</reference>
<feature type="domain" description="Carrier" evidence="6">
    <location>
        <begin position="1558"/>
        <end position="1632"/>
    </location>
</feature>